<evidence type="ECO:0000256" key="3">
    <source>
        <dbReference type="ARBA" id="ARBA00023295"/>
    </source>
</evidence>
<dbReference type="SUPFAM" id="SSF53590">
    <property type="entry name" value="Nucleoside hydrolase"/>
    <property type="match status" value="1"/>
</dbReference>
<gene>
    <name evidence="5" type="ORF">TEOVI_000444400</name>
</gene>
<accession>A0A1G4IKI2</accession>
<dbReference type="InterPro" id="IPR036452">
    <property type="entry name" value="Ribo_hydro-like"/>
</dbReference>
<dbReference type="SMR" id="A0A1G4IKI2"/>
<feature type="domain" description="Inosine/uridine-preferring nucleoside hydrolase" evidence="4">
    <location>
        <begin position="5"/>
        <end position="317"/>
    </location>
</feature>
<comment type="caution">
    <text evidence="5">The sequence shown here is derived from an EMBL/GenBank/DDBJ whole genome shotgun (WGS) entry which is preliminary data.</text>
</comment>
<sequence>MAKTVILDHDGNKDDFVAMILLLSNPKKVNLIGCICTDADCFVENGFDVTGKIMCAMHRLIKTPLFPIGKSTATAVNAFPTEWRFSAKNLDDMPFLNIVEDVALWEKLKPENEAHNGQQLLADLVMKSKEKVTVCVTGPLSNMAWCIEKYGEAFTSKVEECVIMGGAVDVGGNVFLPTTDGSAEWNIYWDPPAAKKVLCCPNIRCVLFSLDATNTVPVRSVDVKGFGAQNQYLLSQMVGTMWAMSTHEEILRDGDAYYAWDALTAAYILEPTIATLEPVALDVDVSKGKSEGRTPRASGEGKPCVHVARNPSKQMFHDLVFASTRVC</sequence>
<evidence type="ECO:0000313" key="6">
    <source>
        <dbReference type="Proteomes" id="UP000195570"/>
    </source>
</evidence>
<keyword evidence="3 5" id="KW-0326">Glycosidase</keyword>
<dbReference type="EC" id="3.2.2.1" evidence="5"/>
<evidence type="ECO:0000256" key="1">
    <source>
        <dbReference type="ARBA" id="ARBA00009176"/>
    </source>
</evidence>
<evidence type="ECO:0000313" key="5">
    <source>
        <dbReference type="EMBL" id="SCU72860.1"/>
    </source>
</evidence>
<reference evidence="5" key="1">
    <citation type="submission" date="2016-09" db="EMBL/GenBank/DDBJ databases">
        <authorList>
            <person name="Hebert L."/>
            <person name="Moumen B."/>
        </authorList>
    </citation>
    <scope>NUCLEOTIDE SEQUENCE [LARGE SCALE GENOMIC DNA]</scope>
    <source>
        <strain evidence="5">OVI</strain>
    </source>
</reference>
<protein>
    <submittedName>
        <fullName evidence="5">Inosine-adenosine-guanosine-nucleosidehydrolase</fullName>
        <ecNumber evidence="5">3.2.2.1</ecNumber>
    </submittedName>
</protein>
<dbReference type="PANTHER" id="PTHR12304:SF46">
    <property type="entry name" value="INOSINE-ADENOSINE-GUANOSINE-NUCLEOSIDE HYDROLASE"/>
    <property type="match status" value="1"/>
</dbReference>
<dbReference type="AlphaFoldDB" id="A0A1G4IKI2"/>
<dbReference type="GO" id="GO:0005829">
    <property type="term" value="C:cytosol"/>
    <property type="evidence" value="ECO:0007669"/>
    <property type="project" value="TreeGrafter"/>
</dbReference>
<dbReference type="CDD" id="cd02647">
    <property type="entry name" value="nuc_hydro_TvIAG"/>
    <property type="match status" value="1"/>
</dbReference>
<comment type="similarity">
    <text evidence="1">Belongs to the IUNH family.</text>
</comment>
<keyword evidence="2 5" id="KW-0378">Hydrolase</keyword>
<dbReference type="InterPro" id="IPR001910">
    <property type="entry name" value="Inosine/uridine_hydrolase_dom"/>
</dbReference>
<organism evidence="5 6">
    <name type="scientific">Trypanosoma equiperdum</name>
    <dbReference type="NCBI Taxonomy" id="5694"/>
    <lineage>
        <taxon>Eukaryota</taxon>
        <taxon>Discoba</taxon>
        <taxon>Euglenozoa</taxon>
        <taxon>Kinetoplastea</taxon>
        <taxon>Metakinetoplastina</taxon>
        <taxon>Trypanosomatida</taxon>
        <taxon>Trypanosomatidae</taxon>
        <taxon>Trypanosoma</taxon>
    </lineage>
</organism>
<dbReference type="GO" id="GO:0008477">
    <property type="term" value="F:purine nucleosidase activity"/>
    <property type="evidence" value="ECO:0007669"/>
    <property type="project" value="UniProtKB-EC"/>
</dbReference>
<dbReference type="EMBL" id="CZPT02001920">
    <property type="protein sequence ID" value="SCU72860.1"/>
    <property type="molecule type" value="Genomic_DNA"/>
</dbReference>
<dbReference type="PANTHER" id="PTHR12304">
    <property type="entry name" value="INOSINE-URIDINE PREFERRING NUCLEOSIDE HYDROLASE"/>
    <property type="match status" value="1"/>
</dbReference>
<name>A0A1G4IKI2_TRYEQ</name>
<evidence type="ECO:0000256" key="2">
    <source>
        <dbReference type="ARBA" id="ARBA00022801"/>
    </source>
</evidence>
<dbReference type="Gene3D" id="3.90.245.10">
    <property type="entry name" value="Ribonucleoside hydrolase-like"/>
    <property type="match status" value="1"/>
</dbReference>
<keyword evidence="6" id="KW-1185">Reference proteome</keyword>
<dbReference type="RefSeq" id="XP_067083314.1">
    <property type="nucleotide sequence ID" value="XM_067227213.1"/>
</dbReference>
<dbReference type="Pfam" id="PF01156">
    <property type="entry name" value="IU_nuc_hydro"/>
    <property type="match status" value="1"/>
</dbReference>
<proteinExistence type="inferred from homology"/>
<evidence type="ECO:0000259" key="4">
    <source>
        <dbReference type="Pfam" id="PF01156"/>
    </source>
</evidence>
<dbReference type="GO" id="GO:0006152">
    <property type="term" value="P:purine nucleoside catabolic process"/>
    <property type="evidence" value="ECO:0007669"/>
    <property type="project" value="TreeGrafter"/>
</dbReference>
<dbReference type="Proteomes" id="UP000195570">
    <property type="component" value="Unassembled WGS sequence"/>
</dbReference>
<dbReference type="GeneID" id="92378384"/>
<dbReference type="VEuPathDB" id="TriTrypDB:TEOVI_000444400"/>
<dbReference type="FunFam" id="3.90.245.10:FF:000013">
    <property type="entry name" value="Inosine-adenosine-guanosine-nucleoside hydrolase"/>
    <property type="match status" value="1"/>
</dbReference>
<dbReference type="InterPro" id="IPR023186">
    <property type="entry name" value="IUNH"/>
</dbReference>